<keyword evidence="13" id="KW-1133">Transmembrane helix</keyword>
<dbReference type="GO" id="GO:0000139">
    <property type="term" value="C:Golgi membrane"/>
    <property type="evidence" value="ECO:0007669"/>
    <property type="project" value="UniProtKB-SubCell"/>
</dbReference>
<dbReference type="EMBL" id="HG806053">
    <property type="protein sequence ID" value="CDW56549.1"/>
    <property type="molecule type" value="Genomic_DNA"/>
</dbReference>
<dbReference type="UniPathway" id="UPA00755"/>
<evidence type="ECO:0000256" key="10">
    <source>
        <dbReference type="ARBA" id="ARBA00022723"/>
    </source>
</evidence>
<evidence type="ECO:0000256" key="8">
    <source>
        <dbReference type="ARBA" id="ARBA00022679"/>
    </source>
</evidence>
<organism evidence="20 21">
    <name type="scientific">Trichuris trichiura</name>
    <name type="common">Whipworm</name>
    <name type="synonym">Trichocephalus trichiurus</name>
    <dbReference type="NCBI Taxonomy" id="36087"/>
    <lineage>
        <taxon>Eukaryota</taxon>
        <taxon>Metazoa</taxon>
        <taxon>Ecdysozoa</taxon>
        <taxon>Nematoda</taxon>
        <taxon>Enoplea</taxon>
        <taxon>Dorylaimia</taxon>
        <taxon>Trichinellida</taxon>
        <taxon>Trichuridae</taxon>
        <taxon>Trichuris</taxon>
    </lineage>
</organism>
<evidence type="ECO:0000313" key="21">
    <source>
        <dbReference type="Proteomes" id="UP000030665"/>
    </source>
</evidence>
<dbReference type="GO" id="GO:0046872">
    <property type="term" value="F:metal ion binding"/>
    <property type="evidence" value="ECO:0007669"/>
    <property type="project" value="UniProtKB-KW"/>
</dbReference>
<evidence type="ECO:0000313" key="20">
    <source>
        <dbReference type="EMBL" id="CDW56549.1"/>
    </source>
</evidence>
<keyword evidence="9" id="KW-0812">Transmembrane</keyword>
<dbReference type="InterPro" id="IPR043538">
    <property type="entry name" value="XYLT"/>
</dbReference>
<dbReference type="AlphaFoldDB" id="A0A077Z9U3"/>
<dbReference type="PANTHER" id="PTHR46025">
    <property type="entry name" value="XYLOSYLTRANSFERASE OXT"/>
    <property type="match status" value="1"/>
</dbReference>
<evidence type="ECO:0000256" key="1">
    <source>
        <dbReference type="ARBA" id="ARBA00004323"/>
    </source>
</evidence>
<evidence type="ECO:0000256" key="12">
    <source>
        <dbReference type="ARBA" id="ARBA00022968"/>
    </source>
</evidence>
<evidence type="ECO:0000256" key="11">
    <source>
        <dbReference type="ARBA" id="ARBA00022824"/>
    </source>
</evidence>
<evidence type="ECO:0000256" key="13">
    <source>
        <dbReference type="ARBA" id="ARBA00022989"/>
    </source>
</evidence>
<comment type="pathway">
    <text evidence="4">Glycan metabolism; heparan sulfate biosynthesis.</text>
</comment>
<comment type="catalytic activity">
    <reaction evidence="19">
        <text>UDP-alpha-D-xylose + L-seryl-[protein] = 3-O-(beta-D-xylosyl)-L-seryl-[protein] + UDP + H(+)</text>
        <dbReference type="Rhea" id="RHEA:50192"/>
        <dbReference type="Rhea" id="RHEA-COMP:9863"/>
        <dbReference type="Rhea" id="RHEA-COMP:12567"/>
        <dbReference type="ChEBI" id="CHEBI:15378"/>
        <dbReference type="ChEBI" id="CHEBI:29999"/>
        <dbReference type="ChEBI" id="CHEBI:57632"/>
        <dbReference type="ChEBI" id="CHEBI:58223"/>
        <dbReference type="ChEBI" id="CHEBI:132085"/>
        <dbReference type="EC" id="2.4.2.26"/>
    </reaction>
</comment>
<dbReference type="PANTHER" id="PTHR46025:SF3">
    <property type="entry name" value="XYLOSYLTRANSFERASE OXT"/>
    <property type="match status" value="1"/>
</dbReference>
<keyword evidence="8" id="KW-0808">Transferase</keyword>
<keyword evidence="11" id="KW-0256">Endoplasmic reticulum</keyword>
<evidence type="ECO:0000256" key="15">
    <source>
        <dbReference type="ARBA" id="ARBA00023136"/>
    </source>
</evidence>
<sequence length="476" mass="55392">MSLTTGTATALTTVKRPEVNVLQNRNAQSGRSVRKAKIAFLLQFNGRAVRQVKRMLRMIYRPEHIYLVHVDEVATMLAVQRLVSDNFHVTSRRYPTIWGGSSLLDMFLAVMDDLLSLSSNWDYIVNLSESDLPLKSVDKLAILLASSNGTNFLSHAANVSSFIIKQGLDRLFVECENRMWRLGTRRMPRRVRFQGGSDWFVLHRDFVRFVVREKSSLVSHLREWFRYTLLPAESFFHTVLQNSRFCATSSSHNLRFVNWKRTLGCHCHQRVVDWCSCSPLVFRLADSKRLESFASKHLSFFARKFDPMIDLAIIEKVERMLLGKSKSFSSTFYWQNDYHHLDRSRSSSSTKLVFFRYAALRTIQKAMPISCQKRPVRCQPDKALEMTLLRLPSGSVDLLTLISGNCSSKQVFAWTIESRFQRRLLDPMQFGEHFINVQVQLRTLANDLTKYVRRLSGRHEVRSERATLQRLRRHMR</sequence>
<keyword evidence="12" id="KW-0735">Signal-anchor</keyword>
<evidence type="ECO:0000256" key="4">
    <source>
        <dbReference type="ARBA" id="ARBA00005093"/>
    </source>
</evidence>
<evidence type="ECO:0000256" key="5">
    <source>
        <dbReference type="ARBA" id="ARBA00010195"/>
    </source>
</evidence>
<dbReference type="InterPro" id="IPR003406">
    <property type="entry name" value="Glyco_trans_14"/>
</dbReference>
<reference evidence="20" key="2">
    <citation type="submission" date="2014-03" db="EMBL/GenBank/DDBJ databases">
        <title>The whipworm genome and dual-species transcriptomics of an intimate host-pathogen interaction.</title>
        <authorList>
            <person name="Foth B.J."/>
            <person name="Tsai I.J."/>
            <person name="Reid A.J."/>
            <person name="Bancroft A.J."/>
            <person name="Nichol S."/>
            <person name="Tracey A."/>
            <person name="Holroyd N."/>
            <person name="Cotton J.A."/>
            <person name="Stanley E.J."/>
            <person name="Zarowiecki M."/>
            <person name="Liu J.Z."/>
            <person name="Huckvale T."/>
            <person name="Cooper P.J."/>
            <person name="Grencis R.K."/>
            <person name="Berriman M."/>
        </authorList>
    </citation>
    <scope>NUCLEOTIDE SEQUENCE [LARGE SCALE GENOMIC DNA]</scope>
</reference>
<evidence type="ECO:0000256" key="2">
    <source>
        <dbReference type="ARBA" id="ARBA00004648"/>
    </source>
</evidence>
<evidence type="ECO:0000256" key="16">
    <source>
        <dbReference type="ARBA" id="ARBA00023157"/>
    </source>
</evidence>
<comment type="similarity">
    <text evidence="5">Belongs to the glycosyltransferase 14 family. XylT subfamily.</text>
</comment>
<keyword evidence="21" id="KW-1185">Reference proteome</keyword>
<accession>A0A077Z9U3</accession>
<gene>
    <name evidence="20" type="ORF">TTRE_0000482901</name>
</gene>
<dbReference type="GO" id="GO:0030158">
    <property type="term" value="F:protein xylosyltransferase activity"/>
    <property type="evidence" value="ECO:0007669"/>
    <property type="project" value="UniProtKB-EC"/>
</dbReference>
<dbReference type="Proteomes" id="UP000030665">
    <property type="component" value="Unassembled WGS sequence"/>
</dbReference>
<evidence type="ECO:0000256" key="17">
    <source>
        <dbReference type="ARBA" id="ARBA00023180"/>
    </source>
</evidence>
<keyword evidence="14" id="KW-0333">Golgi apparatus</keyword>
<dbReference type="OrthoDB" id="2019572at2759"/>
<keyword evidence="17" id="KW-0325">Glycoprotein</keyword>
<evidence type="ECO:0000256" key="3">
    <source>
        <dbReference type="ARBA" id="ARBA00004840"/>
    </source>
</evidence>
<protein>
    <recommendedName>
        <fullName evidence="6">protein xylosyltransferase</fullName>
        <ecNumber evidence="6">2.4.2.26</ecNumber>
    </recommendedName>
    <alternativeName>
        <fullName evidence="18">Peptide O-xylosyltransferase</fullName>
    </alternativeName>
</protein>
<evidence type="ECO:0000256" key="6">
    <source>
        <dbReference type="ARBA" id="ARBA00011972"/>
    </source>
</evidence>
<dbReference type="STRING" id="36087.A0A077Z9U3"/>
<keyword evidence="16" id="KW-1015">Disulfide bond</keyword>
<evidence type="ECO:0000256" key="7">
    <source>
        <dbReference type="ARBA" id="ARBA00022676"/>
    </source>
</evidence>
<evidence type="ECO:0000256" key="14">
    <source>
        <dbReference type="ARBA" id="ARBA00023034"/>
    </source>
</evidence>
<comment type="pathway">
    <text evidence="3">Glycan metabolism; chondroitin sulfate biosynthesis.</text>
</comment>
<keyword evidence="15" id="KW-0472">Membrane</keyword>
<proteinExistence type="inferred from homology"/>
<dbReference type="GO" id="GO:0050650">
    <property type="term" value="P:chondroitin sulfate proteoglycan biosynthetic process"/>
    <property type="evidence" value="ECO:0007669"/>
    <property type="project" value="TreeGrafter"/>
</dbReference>
<name>A0A077Z9U3_TRITR</name>
<dbReference type="Pfam" id="PF02485">
    <property type="entry name" value="Branch"/>
    <property type="match status" value="1"/>
</dbReference>
<keyword evidence="10" id="KW-0479">Metal-binding</keyword>
<comment type="subcellular location">
    <subcellularLocation>
        <location evidence="2">Endoplasmic reticulum membrane</location>
        <topology evidence="2">Single-pass type II membrane protein</topology>
    </subcellularLocation>
    <subcellularLocation>
        <location evidence="1">Golgi apparatus membrane</location>
        <topology evidence="1">Single-pass type II membrane protein</topology>
    </subcellularLocation>
</comment>
<evidence type="ECO:0000256" key="19">
    <source>
        <dbReference type="ARBA" id="ARBA00047847"/>
    </source>
</evidence>
<keyword evidence="7" id="KW-0328">Glycosyltransferase</keyword>
<dbReference type="EC" id="2.4.2.26" evidence="6"/>
<dbReference type="GO" id="GO:0015012">
    <property type="term" value="P:heparan sulfate proteoglycan biosynthetic process"/>
    <property type="evidence" value="ECO:0007669"/>
    <property type="project" value="UniProtKB-UniPathway"/>
</dbReference>
<reference evidence="20" key="1">
    <citation type="submission" date="2014-01" db="EMBL/GenBank/DDBJ databases">
        <authorList>
            <person name="Aslett M."/>
        </authorList>
    </citation>
    <scope>NUCLEOTIDE SEQUENCE</scope>
</reference>
<evidence type="ECO:0000256" key="9">
    <source>
        <dbReference type="ARBA" id="ARBA00022692"/>
    </source>
</evidence>
<dbReference type="GO" id="GO:0005789">
    <property type="term" value="C:endoplasmic reticulum membrane"/>
    <property type="evidence" value="ECO:0007669"/>
    <property type="project" value="UniProtKB-SubCell"/>
</dbReference>
<dbReference type="UniPathway" id="UPA00756"/>
<evidence type="ECO:0000256" key="18">
    <source>
        <dbReference type="ARBA" id="ARBA00042865"/>
    </source>
</evidence>